<comment type="caution">
    <text evidence="1">The sequence shown here is derived from an EMBL/GenBank/DDBJ whole genome shotgun (WGS) entry which is preliminary data.</text>
</comment>
<accession>A0A4C1YDM6</accession>
<reference evidence="1 2" key="1">
    <citation type="journal article" date="2019" name="Commun. Biol.">
        <title>The bagworm genome reveals a unique fibroin gene that provides high tensile strength.</title>
        <authorList>
            <person name="Kono N."/>
            <person name="Nakamura H."/>
            <person name="Ohtoshi R."/>
            <person name="Tomita M."/>
            <person name="Numata K."/>
            <person name="Arakawa K."/>
        </authorList>
    </citation>
    <scope>NUCLEOTIDE SEQUENCE [LARGE SCALE GENOMIC DNA]</scope>
</reference>
<sequence>MKKLCSRWIPHDLTKAQKTDSVTWCNAMLTRFKEEASNSVWDIVTGSRSPKTESVYEQIANIVGEKQGIQTPTTLAHDVTP</sequence>
<evidence type="ECO:0000313" key="2">
    <source>
        <dbReference type="Proteomes" id="UP000299102"/>
    </source>
</evidence>
<evidence type="ECO:0000313" key="1">
    <source>
        <dbReference type="EMBL" id="GBP74206.1"/>
    </source>
</evidence>
<name>A0A4C1YDM6_EUMVA</name>
<dbReference type="OrthoDB" id="10017160at2759"/>
<gene>
    <name evidence="1" type="ORF">EVAR_48256_1</name>
</gene>
<proteinExistence type="predicted"/>
<protein>
    <submittedName>
        <fullName evidence="1">Uncharacterized protein</fullName>
    </submittedName>
</protein>
<dbReference type="AlphaFoldDB" id="A0A4C1YDM6"/>
<organism evidence="1 2">
    <name type="scientific">Eumeta variegata</name>
    <name type="common">Bagworm moth</name>
    <name type="synonym">Eumeta japonica</name>
    <dbReference type="NCBI Taxonomy" id="151549"/>
    <lineage>
        <taxon>Eukaryota</taxon>
        <taxon>Metazoa</taxon>
        <taxon>Ecdysozoa</taxon>
        <taxon>Arthropoda</taxon>
        <taxon>Hexapoda</taxon>
        <taxon>Insecta</taxon>
        <taxon>Pterygota</taxon>
        <taxon>Neoptera</taxon>
        <taxon>Endopterygota</taxon>
        <taxon>Lepidoptera</taxon>
        <taxon>Glossata</taxon>
        <taxon>Ditrysia</taxon>
        <taxon>Tineoidea</taxon>
        <taxon>Psychidae</taxon>
        <taxon>Oiketicinae</taxon>
        <taxon>Eumeta</taxon>
    </lineage>
</organism>
<keyword evidence="2" id="KW-1185">Reference proteome</keyword>
<dbReference type="Proteomes" id="UP000299102">
    <property type="component" value="Unassembled WGS sequence"/>
</dbReference>
<dbReference type="EMBL" id="BGZK01001198">
    <property type="protein sequence ID" value="GBP74206.1"/>
    <property type="molecule type" value="Genomic_DNA"/>
</dbReference>